<protein>
    <submittedName>
        <fullName evidence="1">Uncharacterized protein</fullName>
    </submittedName>
</protein>
<sequence length="91" mass="10236">MYSINWPTSSSLSNVTPFNHLMKGTTSLLAKMFESLGRPDMVLCVCGGLRVYHRLSFILTVIVRTRVSHTRRDFISCFGMKVGLLAKEVVI</sequence>
<comment type="caution">
    <text evidence="1">The sequence shown here is derived from an EMBL/GenBank/DDBJ whole genome shotgun (WGS) entry which is preliminary data.</text>
</comment>
<dbReference type="EMBL" id="LVVM01003560">
    <property type="protein sequence ID" value="OJA14606.1"/>
    <property type="molecule type" value="Genomic_DNA"/>
</dbReference>
<evidence type="ECO:0000313" key="2">
    <source>
        <dbReference type="Proteomes" id="UP000183567"/>
    </source>
</evidence>
<reference evidence="1 2" key="1">
    <citation type="submission" date="2016-03" db="EMBL/GenBank/DDBJ databases">
        <title>Comparative genomics of the ectomycorrhizal sister species Rhizopogon vinicolor and Rhizopogon vesiculosus (Basidiomycota: Boletales) reveals a divergence of the mating type B locus.</title>
        <authorList>
            <person name="Mujic A.B."/>
            <person name="Kuo A."/>
            <person name="Tritt A."/>
            <person name="Lipzen A."/>
            <person name="Chen C."/>
            <person name="Johnson J."/>
            <person name="Sharma A."/>
            <person name="Barry K."/>
            <person name="Grigoriev I.V."/>
            <person name="Spatafora J.W."/>
        </authorList>
    </citation>
    <scope>NUCLEOTIDE SEQUENCE [LARGE SCALE GENOMIC DNA]</scope>
    <source>
        <strain evidence="1 2">AM-OR11-056</strain>
    </source>
</reference>
<keyword evidence="2" id="KW-1185">Reference proteome</keyword>
<gene>
    <name evidence="1" type="ORF">AZE42_07962</name>
</gene>
<dbReference type="AlphaFoldDB" id="A0A1J8PZ89"/>
<proteinExistence type="predicted"/>
<dbReference type="Proteomes" id="UP000183567">
    <property type="component" value="Unassembled WGS sequence"/>
</dbReference>
<accession>A0A1J8PZ89</accession>
<evidence type="ECO:0000313" key="1">
    <source>
        <dbReference type="EMBL" id="OJA14606.1"/>
    </source>
</evidence>
<name>A0A1J8PZ89_9AGAM</name>
<organism evidence="1 2">
    <name type="scientific">Rhizopogon vesiculosus</name>
    <dbReference type="NCBI Taxonomy" id="180088"/>
    <lineage>
        <taxon>Eukaryota</taxon>
        <taxon>Fungi</taxon>
        <taxon>Dikarya</taxon>
        <taxon>Basidiomycota</taxon>
        <taxon>Agaricomycotina</taxon>
        <taxon>Agaricomycetes</taxon>
        <taxon>Agaricomycetidae</taxon>
        <taxon>Boletales</taxon>
        <taxon>Suillineae</taxon>
        <taxon>Rhizopogonaceae</taxon>
        <taxon>Rhizopogon</taxon>
    </lineage>
</organism>